<feature type="region of interest" description="Disordered" evidence="11">
    <location>
        <begin position="1"/>
        <end position="269"/>
    </location>
</feature>
<feature type="active site" description="O-(3'-phospho-DNA)-tyrosine intermediate" evidence="8">
    <location>
        <position position="968"/>
    </location>
</feature>
<feature type="compositionally biased region" description="Basic and acidic residues" evidence="11">
    <location>
        <begin position="102"/>
        <end position="157"/>
    </location>
</feature>
<dbReference type="InterPro" id="IPR051062">
    <property type="entry name" value="Topoisomerase_IB"/>
</dbReference>
<feature type="compositionally biased region" description="Basic residues" evidence="11">
    <location>
        <begin position="367"/>
        <end position="382"/>
    </location>
</feature>
<dbReference type="Gene3D" id="3.90.15.10">
    <property type="entry name" value="Topoisomerase I, Chain A, domain 3"/>
    <property type="match status" value="1"/>
</dbReference>
<keyword evidence="14" id="KW-1185">Reference proteome</keyword>
<dbReference type="GO" id="GO:0006265">
    <property type="term" value="P:DNA topological change"/>
    <property type="evidence" value="ECO:0007669"/>
    <property type="project" value="UniProtKB-UniRule"/>
</dbReference>
<comment type="catalytic activity">
    <reaction evidence="1 8 9">
        <text>ATP-independent breakage of single-stranded DNA, followed by passage and rejoining.</text>
        <dbReference type="EC" id="5.6.2.1"/>
    </reaction>
</comment>
<feature type="compositionally biased region" description="Basic and acidic residues" evidence="11">
    <location>
        <begin position="216"/>
        <end position="269"/>
    </location>
</feature>
<dbReference type="PROSITE" id="PS00176">
    <property type="entry name" value="TOPO_IB_1"/>
    <property type="match status" value="1"/>
</dbReference>
<name>A0A9N9S049_9DIPT</name>
<reference evidence="13" key="1">
    <citation type="submission" date="2022-01" db="EMBL/GenBank/DDBJ databases">
        <authorList>
            <person name="King R."/>
        </authorList>
    </citation>
    <scope>NUCLEOTIDE SEQUENCE</scope>
</reference>
<dbReference type="InterPro" id="IPR013030">
    <property type="entry name" value="DNA_topo_DNA_db_N_dom2"/>
</dbReference>
<dbReference type="FunFam" id="3.90.15.10:FF:000003">
    <property type="entry name" value="DNA topoisomerase I"/>
    <property type="match status" value="1"/>
</dbReference>
<organism evidence="13 14">
    <name type="scientific">Chironomus riparius</name>
    <dbReference type="NCBI Taxonomy" id="315576"/>
    <lineage>
        <taxon>Eukaryota</taxon>
        <taxon>Metazoa</taxon>
        <taxon>Ecdysozoa</taxon>
        <taxon>Arthropoda</taxon>
        <taxon>Hexapoda</taxon>
        <taxon>Insecta</taxon>
        <taxon>Pterygota</taxon>
        <taxon>Neoptera</taxon>
        <taxon>Endopterygota</taxon>
        <taxon>Diptera</taxon>
        <taxon>Nematocera</taxon>
        <taxon>Chironomoidea</taxon>
        <taxon>Chironomidae</taxon>
        <taxon>Chironominae</taxon>
        <taxon>Chironomus</taxon>
    </lineage>
</organism>
<dbReference type="InterPro" id="IPR025834">
    <property type="entry name" value="TopoI_C_dom"/>
</dbReference>
<keyword evidence="6 8" id="KW-0413">Isomerase</keyword>
<keyword evidence="5 8" id="KW-0238">DNA-binding</keyword>
<dbReference type="GO" id="GO:0003917">
    <property type="term" value="F:DNA topoisomerase type I (single strand cut, ATP-independent) activity"/>
    <property type="evidence" value="ECO:0007669"/>
    <property type="project" value="UniProtKB-UniRule"/>
</dbReference>
<evidence type="ECO:0000256" key="3">
    <source>
        <dbReference type="ARBA" id="ARBA00006645"/>
    </source>
</evidence>
<dbReference type="EMBL" id="OU895879">
    <property type="protein sequence ID" value="CAG9806692.1"/>
    <property type="molecule type" value="Genomic_DNA"/>
</dbReference>
<dbReference type="CDD" id="cd03488">
    <property type="entry name" value="Topoisomer_IB_N_htopoI_like"/>
    <property type="match status" value="1"/>
</dbReference>
<dbReference type="FunFam" id="2.170.11.10:FF:000002">
    <property type="entry name" value="DNA topoisomerase I"/>
    <property type="match status" value="1"/>
</dbReference>
<keyword evidence="10" id="KW-0175">Coiled coil</keyword>
<feature type="coiled-coil region" evidence="10">
    <location>
        <begin position="551"/>
        <end position="578"/>
    </location>
</feature>
<dbReference type="PRINTS" id="PR00416">
    <property type="entry name" value="EUTPISMRASEI"/>
</dbReference>
<dbReference type="PANTHER" id="PTHR10290">
    <property type="entry name" value="DNA TOPOISOMERASE I"/>
    <property type="match status" value="1"/>
</dbReference>
<protein>
    <recommendedName>
        <fullName evidence="9">DNA topoisomerase I</fullName>
        <ecNumber evidence="9">5.6.2.1</ecNumber>
    </recommendedName>
    <alternativeName>
        <fullName evidence="9">DNA topoisomerase 1</fullName>
    </alternativeName>
</protein>
<comment type="similarity">
    <text evidence="3 8 9">Belongs to the type IB topoisomerase family.</text>
</comment>
<dbReference type="InterPro" id="IPR018521">
    <property type="entry name" value="TopoIB_AS"/>
</dbReference>
<evidence type="ECO:0000256" key="4">
    <source>
        <dbReference type="ARBA" id="ARBA00023029"/>
    </source>
</evidence>
<dbReference type="FunFam" id="1.10.132.10:FF:000001">
    <property type="entry name" value="DNA topoisomerase I"/>
    <property type="match status" value="1"/>
</dbReference>
<dbReference type="InterPro" id="IPR013500">
    <property type="entry name" value="TopoI_cat_euk"/>
</dbReference>
<dbReference type="Gene3D" id="1.10.10.41">
    <property type="entry name" value="Yeast DNA topoisomerase - domain 1"/>
    <property type="match status" value="1"/>
</dbReference>
<dbReference type="Pfam" id="PF02919">
    <property type="entry name" value="Topoisom_I_N"/>
    <property type="match status" value="1"/>
</dbReference>
<evidence type="ECO:0000256" key="1">
    <source>
        <dbReference type="ARBA" id="ARBA00000213"/>
    </source>
</evidence>
<dbReference type="InterPro" id="IPR014727">
    <property type="entry name" value="TopoI_cat_a/b-sub_euk"/>
</dbReference>
<feature type="coiled-coil region" evidence="10">
    <location>
        <begin position="894"/>
        <end position="956"/>
    </location>
</feature>
<dbReference type="SMART" id="SM00435">
    <property type="entry name" value="TOPEUc"/>
    <property type="match status" value="1"/>
</dbReference>
<dbReference type="SUPFAM" id="SSF56741">
    <property type="entry name" value="Eukaryotic DNA topoisomerase I, N-terminal DNA-binding fragment"/>
    <property type="match status" value="1"/>
</dbReference>
<evidence type="ECO:0000256" key="5">
    <source>
        <dbReference type="ARBA" id="ARBA00023125"/>
    </source>
</evidence>
<evidence type="ECO:0000259" key="12">
    <source>
        <dbReference type="SMART" id="SM00435"/>
    </source>
</evidence>
<dbReference type="Gene3D" id="1.10.132.10">
    <property type="match status" value="1"/>
</dbReference>
<dbReference type="EC" id="5.6.2.1" evidence="9"/>
<evidence type="ECO:0000313" key="13">
    <source>
        <dbReference type="EMBL" id="CAG9806692.1"/>
    </source>
</evidence>
<feature type="compositionally biased region" description="Low complexity" evidence="11">
    <location>
        <begin position="409"/>
        <end position="425"/>
    </location>
</feature>
<dbReference type="PANTHER" id="PTHR10290:SF3">
    <property type="entry name" value="DNA TOPOISOMERASE 1"/>
    <property type="match status" value="1"/>
</dbReference>
<evidence type="ECO:0000256" key="8">
    <source>
        <dbReference type="PROSITE-ProRule" id="PRU01382"/>
    </source>
</evidence>
<evidence type="ECO:0000256" key="11">
    <source>
        <dbReference type="SAM" id="MobiDB-lite"/>
    </source>
</evidence>
<evidence type="ECO:0000313" key="14">
    <source>
        <dbReference type="Proteomes" id="UP001153620"/>
    </source>
</evidence>
<gene>
    <name evidence="13" type="ORF">CHIRRI_LOCUS9547</name>
</gene>
<feature type="compositionally biased region" description="Basic and acidic residues" evidence="11">
    <location>
        <begin position="172"/>
        <end position="203"/>
    </location>
</feature>
<dbReference type="GO" id="GO:0006260">
    <property type="term" value="P:DNA replication"/>
    <property type="evidence" value="ECO:0007669"/>
    <property type="project" value="TreeGrafter"/>
</dbReference>
<dbReference type="GO" id="GO:0005730">
    <property type="term" value="C:nucleolus"/>
    <property type="evidence" value="ECO:0007669"/>
    <property type="project" value="TreeGrafter"/>
</dbReference>
<evidence type="ECO:0000256" key="9">
    <source>
        <dbReference type="RuleBase" id="RU365101"/>
    </source>
</evidence>
<evidence type="ECO:0000256" key="7">
    <source>
        <dbReference type="ARBA" id="ARBA00023242"/>
    </source>
</evidence>
<feature type="region of interest" description="Disordered" evidence="11">
    <location>
        <begin position="291"/>
        <end position="438"/>
    </location>
</feature>
<dbReference type="InterPro" id="IPR014711">
    <property type="entry name" value="TopoI_cat_a-hlx-sub_euk"/>
</dbReference>
<dbReference type="GO" id="GO:0007059">
    <property type="term" value="P:chromosome segregation"/>
    <property type="evidence" value="ECO:0007669"/>
    <property type="project" value="TreeGrafter"/>
</dbReference>
<proteinExistence type="inferred from homology"/>
<feature type="domain" description="DNA topoisomerase I eukaryotic-type" evidence="12">
    <location>
        <begin position="601"/>
        <end position="982"/>
    </location>
</feature>
<dbReference type="Gene3D" id="2.170.11.10">
    <property type="entry name" value="DNA Topoisomerase I, domain 2"/>
    <property type="match status" value="1"/>
</dbReference>
<comment type="subcellular location">
    <subcellularLocation>
        <location evidence="2">Nucleus</location>
    </subcellularLocation>
</comment>
<reference evidence="13" key="2">
    <citation type="submission" date="2022-10" db="EMBL/GenBank/DDBJ databases">
        <authorList>
            <consortium name="ENA_rothamsted_submissions"/>
            <consortium name="culmorum"/>
            <person name="King R."/>
        </authorList>
    </citation>
    <scope>NUCLEOTIDE SEQUENCE</scope>
</reference>
<accession>A0A9N9S049</accession>
<dbReference type="InterPro" id="IPR013499">
    <property type="entry name" value="TopoI_euk"/>
</dbReference>
<dbReference type="SUPFAM" id="SSF56349">
    <property type="entry name" value="DNA breaking-rejoining enzymes"/>
    <property type="match status" value="1"/>
</dbReference>
<dbReference type="InterPro" id="IPR001631">
    <property type="entry name" value="TopoI"/>
</dbReference>
<dbReference type="SUPFAM" id="SSF46596">
    <property type="entry name" value="Eukaryotic DNA topoisomerase I, dispensable insert domain"/>
    <property type="match status" value="1"/>
</dbReference>
<keyword evidence="7" id="KW-0539">Nucleus</keyword>
<evidence type="ECO:0000256" key="2">
    <source>
        <dbReference type="ARBA" id="ARBA00004123"/>
    </source>
</evidence>
<dbReference type="CDD" id="cd00659">
    <property type="entry name" value="Topo_IB_C"/>
    <property type="match status" value="1"/>
</dbReference>
<dbReference type="InterPro" id="IPR008336">
    <property type="entry name" value="TopoI_DNA-bd_euk"/>
</dbReference>
<dbReference type="PROSITE" id="PS52038">
    <property type="entry name" value="TOPO_IB_2"/>
    <property type="match status" value="1"/>
</dbReference>
<dbReference type="InterPro" id="IPR013034">
    <property type="entry name" value="DNA_topo_DNA_db_N_dom1"/>
</dbReference>
<comment type="function">
    <text evidence="9">Releases the supercoiling and torsional tension of DNA introduced during the DNA replication and transcription by transiently cleaving and rejoining one strand of the DNA duplex. Introduces a single-strand break via transesterification at the specific target site 5'-[CT]CCTTp site in duplex DNA. The scissile phosphodiester is attacked by the catalytic tyrosine of the enzyme, resulting in the formation of a DNA-(3'-phosphotyrosyl)-enzyme intermediate and the expulsion of a 5'-OH DNA strand. The free DNA strand then undergoes passage around the unbroken strand thus removing DNA supercoils. Finally, in the religation step, the DNA 5'-OH attacks the covalent intermediate to expel the active-site tyrosine and restore the DNA phosphodiester backbone.</text>
</comment>
<dbReference type="InterPro" id="IPR011010">
    <property type="entry name" value="DNA_brk_join_enz"/>
</dbReference>
<dbReference type="Pfam" id="PF14370">
    <property type="entry name" value="Topo_C_assoc"/>
    <property type="match status" value="1"/>
</dbReference>
<dbReference type="Pfam" id="PF01028">
    <property type="entry name" value="Topoisom_I"/>
    <property type="match status" value="1"/>
</dbReference>
<feature type="compositionally biased region" description="Low complexity" evidence="11">
    <location>
        <begin position="158"/>
        <end position="170"/>
    </location>
</feature>
<keyword evidence="4 8" id="KW-0799">Topoisomerase</keyword>
<dbReference type="FunFam" id="1.10.10.41:FF:000001">
    <property type="entry name" value="DNA topoisomerase I"/>
    <property type="match status" value="1"/>
</dbReference>
<dbReference type="InterPro" id="IPR036202">
    <property type="entry name" value="TopoI_DNA-bd_euk_N_sf"/>
</dbReference>
<dbReference type="InterPro" id="IPR048045">
    <property type="entry name" value="Topoisomer_I_DNA-bd"/>
</dbReference>
<evidence type="ECO:0000256" key="10">
    <source>
        <dbReference type="SAM" id="Coils"/>
    </source>
</evidence>
<dbReference type="OrthoDB" id="47179at2759"/>
<dbReference type="Proteomes" id="UP001153620">
    <property type="component" value="Chromosome 3"/>
</dbReference>
<dbReference type="AlphaFoldDB" id="A0A9N9S049"/>
<feature type="compositionally biased region" description="Basic and acidic residues" evidence="11">
    <location>
        <begin position="47"/>
        <end position="92"/>
    </location>
</feature>
<sequence>MSVENAEVTNNSNSHDYKMVNGEQHVNGMSNGHSDKHKSSSSSHKSSSKDKHRDKDRDKDRSKDHKSSKSSHRDRERDGEKHSSSNGKEKHSSSSGSKSHKSSKDKDRDKDKEHKSSSSKDHKSSDRDKDRERSDRDKHKSSSSSTKDKDKDKEKHSSNSGSKTTSSSHKSSTRDKDKEQREKTSTGDTSSKDKDRGDRDKHKSSSSSNSKKHKSKDKDREKDRDKDKYKSSSSKDKSSSHHHKSSSEAKVEPTIKQEPEIKNEEIKSPIREFSINCERLDMSQNSSCDYSLSQFKDEESSLPIKSENESEDNNFVECKGEPDDVDYENEESQQGKFTIDEESEEDIPLSKRKKVESESEDDAPLFARKKAKTEKKDKKKKRVKEESEDEDDESDYGKTKKKKIKRESVATPAKKPAPKKANNVPESPQKRGKKKKEEEEQEVWKWWEEEKKNDGTKWSFLEHKGPVFAPPYEPLPDSVKFEYDGKRMKLSEESEEIAGFYARMIEHEYTSKKAFNDNFFKDWRRNMTKKEKDVITDLHKCNFKYLHAYFQEQSEKNRNRTKEEKLALKEKNEALLKEYGIAVIDGHKEKIGNFRIEPPGLFRGRGDHPKMGMLKRRVMPEDIIINCSKDSDVPAPPEGHRWKEVRHDNTVTWLASWTENVQNQVKYIMLNPSSKIKGEKDYMKYETARRLKSKIDKIRDTYTAEFKSKEMRIRQRAVALYFIDKLALRAGNEKDEDQADTVGCCSLRCEHVTLQDEASDEDKDRFRSEDKENVIIFDFLGKDSIRYYNEVVVEKRVYKNLQLFKENKKKDDDLFDRLNTAMLNEHLKELMDGLTAKVFRTYNASITLQKQLDELTEDSMTVPEKLLAYNRANRAVAILCNHQRAVPKTHDKSMENLREKIRTKKDQIKEVQRELKDIKKGSAKGSIDKEKKKKQLDRLKEQLTKLEIQETDRDENKTIALGTSKLNYLDPRISVAWCKKHGVPIEKIFNKTQRDKFRWAIEMADEDYTF</sequence>
<dbReference type="GO" id="GO:0005694">
    <property type="term" value="C:chromosome"/>
    <property type="evidence" value="ECO:0007669"/>
    <property type="project" value="InterPro"/>
</dbReference>
<dbReference type="GO" id="GO:0003677">
    <property type="term" value="F:DNA binding"/>
    <property type="evidence" value="ECO:0007669"/>
    <property type="project" value="UniProtKB-UniRule"/>
</dbReference>
<evidence type="ECO:0000256" key="6">
    <source>
        <dbReference type="ARBA" id="ARBA00023235"/>
    </source>
</evidence>